<comment type="caution">
    <text evidence="8">The sequence shown here is derived from an EMBL/GenBank/DDBJ whole genome shotgun (WGS) entry which is preliminary data.</text>
</comment>
<feature type="modified residue" description="4-aspartylphosphate" evidence="5">
    <location>
        <position position="54"/>
    </location>
</feature>
<evidence type="ECO:0000256" key="1">
    <source>
        <dbReference type="ARBA" id="ARBA00023012"/>
    </source>
</evidence>
<evidence type="ECO:0000313" key="10">
    <source>
        <dbReference type="Proteomes" id="UP000319578"/>
    </source>
</evidence>
<evidence type="ECO:0000256" key="2">
    <source>
        <dbReference type="ARBA" id="ARBA00023015"/>
    </source>
</evidence>
<evidence type="ECO:0000256" key="3">
    <source>
        <dbReference type="ARBA" id="ARBA00023125"/>
    </source>
</evidence>
<keyword evidence="1" id="KW-0902">Two-component regulatory system</keyword>
<evidence type="ECO:0000259" key="6">
    <source>
        <dbReference type="PROSITE" id="PS50110"/>
    </source>
</evidence>
<dbReference type="Gene3D" id="1.10.10.10">
    <property type="entry name" value="Winged helix-like DNA-binding domain superfamily/Winged helix DNA-binding domain"/>
    <property type="match status" value="1"/>
</dbReference>
<dbReference type="PANTHER" id="PTHR35807">
    <property type="entry name" value="TRANSCRIPTIONAL REGULATOR REDD-RELATED"/>
    <property type="match status" value="1"/>
</dbReference>
<dbReference type="InterPro" id="IPR011006">
    <property type="entry name" value="CheY-like_superfamily"/>
</dbReference>
<dbReference type="SMART" id="SM00448">
    <property type="entry name" value="REC"/>
    <property type="match status" value="1"/>
</dbReference>
<dbReference type="InterPro" id="IPR011990">
    <property type="entry name" value="TPR-like_helical_dom_sf"/>
</dbReference>
<reference evidence="8" key="2">
    <citation type="submission" date="2015-07" db="EMBL/GenBank/DDBJ databases">
        <title>MeaNS - Measles Nucleotide Surveillance Program.</title>
        <authorList>
            <person name="Tran T."/>
            <person name="Druce J."/>
        </authorList>
    </citation>
    <scope>NUCLEOTIDE SEQUENCE</scope>
    <source>
        <strain evidence="8">DSM 9887</strain>
    </source>
</reference>
<dbReference type="Proteomes" id="UP000319578">
    <property type="component" value="Unassembled WGS sequence"/>
</dbReference>
<dbReference type="GO" id="GO:0000160">
    <property type="term" value="P:phosphorelay signal transduction system"/>
    <property type="evidence" value="ECO:0007669"/>
    <property type="project" value="UniProtKB-KW"/>
</dbReference>
<evidence type="ECO:0000313" key="8">
    <source>
        <dbReference type="EMBL" id="KNB71557.1"/>
    </source>
</evidence>
<dbReference type="PATRIC" id="fig|54915.3.peg.3648"/>
<dbReference type="SUPFAM" id="SSF48452">
    <property type="entry name" value="TPR-like"/>
    <property type="match status" value="1"/>
</dbReference>
<dbReference type="AlphaFoldDB" id="A0A0K9YSE2"/>
<dbReference type="STRING" id="54915.ADS79_22585"/>
<proteinExistence type="predicted"/>
<dbReference type="PROSITE" id="PS50110">
    <property type="entry name" value="RESPONSE_REGULATORY"/>
    <property type="match status" value="1"/>
</dbReference>
<keyword evidence="8" id="KW-0808">Transferase</keyword>
<evidence type="ECO:0000313" key="7">
    <source>
        <dbReference type="EMBL" id="GED67218.1"/>
    </source>
</evidence>
<gene>
    <name evidence="8" type="ORF">ADS79_22585</name>
    <name evidence="7" type="ORF">BRE01_09200</name>
</gene>
<keyword evidence="8" id="KW-0418">Kinase</keyword>
<protein>
    <submittedName>
        <fullName evidence="7">DNA-binding response regulator</fullName>
    </submittedName>
    <submittedName>
        <fullName evidence="8">Histidine kinase</fullName>
    </submittedName>
</protein>
<keyword evidence="2" id="KW-0805">Transcription regulation</keyword>
<organism evidence="8 9">
    <name type="scientific">Brevibacillus reuszeri</name>
    <dbReference type="NCBI Taxonomy" id="54915"/>
    <lineage>
        <taxon>Bacteria</taxon>
        <taxon>Bacillati</taxon>
        <taxon>Bacillota</taxon>
        <taxon>Bacilli</taxon>
        <taxon>Bacillales</taxon>
        <taxon>Paenibacillaceae</taxon>
        <taxon>Brevibacillus</taxon>
    </lineage>
</organism>
<evidence type="ECO:0000313" key="9">
    <source>
        <dbReference type="Proteomes" id="UP000036834"/>
    </source>
</evidence>
<dbReference type="InterPro" id="IPR016032">
    <property type="entry name" value="Sig_transdc_resp-reg_C-effctor"/>
</dbReference>
<keyword evidence="10" id="KW-1185">Reference proteome</keyword>
<dbReference type="SUPFAM" id="SSF46894">
    <property type="entry name" value="C-terminal effector domain of the bipartite response regulators"/>
    <property type="match status" value="1"/>
</dbReference>
<keyword evidence="4" id="KW-0804">Transcription</keyword>
<reference evidence="9" key="1">
    <citation type="submission" date="2015-07" db="EMBL/GenBank/DDBJ databases">
        <title>Genome sequencing project for genomic taxonomy and phylogenomics of Bacillus-like bacteria.</title>
        <authorList>
            <person name="Liu B."/>
            <person name="Wang J."/>
            <person name="Zhu Y."/>
            <person name="Liu G."/>
            <person name="Chen Q."/>
            <person name="Chen Z."/>
            <person name="Lan J."/>
            <person name="Che J."/>
            <person name="Ge C."/>
            <person name="Shi H."/>
            <person name="Pan Z."/>
            <person name="Liu X."/>
        </authorList>
    </citation>
    <scope>NUCLEOTIDE SEQUENCE [LARGE SCALE GENOMIC DNA]</scope>
    <source>
        <strain evidence="9">DSM 9887</strain>
    </source>
</reference>
<reference evidence="7 10" key="3">
    <citation type="submission" date="2019-06" db="EMBL/GenBank/DDBJ databases">
        <title>Whole genome shotgun sequence of Brevibacillus reuszeri NBRC 15719.</title>
        <authorList>
            <person name="Hosoyama A."/>
            <person name="Uohara A."/>
            <person name="Ohji S."/>
            <person name="Ichikawa N."/>
        </authorList>
    </citation>
    <scope>NUCLEOTIDE SEQUENCE [LARGE SCALE GENOMIC DNA]</scope>
    <source>
        <strain evidence="7 10">NBRC 15719</strain>
    </source>
</reference>
<dbReference type="InterPro" id="IPR005158">
    <property type="entry name" value="BTAD"/>
</dbReference>
<feature type="domain" description="Response regulatory" evidence="6">
    <location>
        <begin position="3"/>
        <end position="117"/>
    </location>
</feature>
<dbReference type="Pfam" id="PF03704">
    <property type="entry name" value="BTAD"/>
    <property type="match status" value="1"/>
</dbReference>
<dbReference type="Gene3D" id="3.40.50.2300">
    <property type="match status" value="1"/>
</dbReference>
<dbReference type="InterPro" id="IPR001789">
    <property type="entry name" value="Sig_transdc_resp-reg_receiver"/>
</dbReference>
<keyword evidence="5" id="KW-0597">Phosphoprotein</keyword>
<dbReference type="OrthoDB" id="3190595at2"/>
<evidence type="ECO:0000256" key="4">
    <source>
        <dbReference type="ARBA" id="ARBA00023163"/>
    </source>
</evidence>
<dbReference type="InterPro" id="IPR051677">
    <property type="entry name" value="AfsR-DnrI-RedD_regulator"/>
</dbReference>
<evidence type="ECO:0000256" key="5">
    <source>
        <dbReference type="PROSITE-ProRule" id="PRU00169"/>
    </source>
</evidence>
<dbReference type="SMART" id="SM01043">
    <property type="entry name" value="BTAD"/>
    <property type="match status" value="1"/>
</dbReference>
<dbReference type="GO" id="GO:0003677">
    <property type="term" value="F:DNA binding"/>
    <property type="evidence" value="ECO:0007669"/>
    <property type="project" value="UniProtKB-KW"/>
</dbReference>
<dbReference type="GO" id="GO:0016301">
    <property type="term" value="F:kinase activity"/>
    <property type="evidence" value="ECO:0007669"/>
    <property type="project" value="UniProtKB-KW"/>
</dbReference>
<dbReference type="GO" id="GO:0006355">
    <property type="term" value="P:regulation of DNA-templated transcription"/>
    <property type="evidence" value="ECO:0007669"/>
    <property type="project" value="InterPro"/>
</dbReference>
<dbReference type="Proteomes" id="UP000036834">
    <property type="component" value="Unassembled WGS sequence"/>
</dbReference>
<dbReference type="InterPro" id="IPR036388">
    <property type="entry name" value="WH-like_DNA-bd_sf"/>
</dbReference>
<dbReference type="Gene3D" id="1.25.40.10">
    <property type="entry name" value="Tetratricopeptide repeat domain"/>
    <property type="match status" value="1"/>
</dbReference>
<dbReference type="Pfam" id="PF00072">
    <property type="entry name" value="Response_reg"/>
    <property type="match status" value="1"/>
</dbReference>
<keyword evidence="3 7" id="KW-0238">DNA-binding</keyword>
<dbReference type="RefSeq" id="WP_049740595.1">
    <property type="nucleotide sequence ID" value="NZ_BJON01000003.1"/>
</dbReference>
<dbReference type="EMBL" id="BJON01000003">
    <property type="protein sequence ID" value="GED67218.1"/>
    <property type="molecule type" value="Genomic_DNA"/>
</dbReference>
<dbReference type="SUPFAM" id="SSF52172">
    <property type="entry name" value="CheY-like"/>
    <property type="match status" value="1"/>
</dbReference>
<accession>A0A0K9YSE2</accession>
<name>A0A0K9YSE2_9BACL</name>
<sequence>MFKVVIVEDEQPILDLMKYVIGQNPHYTIVGAFTSPLEALACLPDLCPHVAFLDVEMPRMNGLQLGQKINELCGETKIIFTTAHKQYALDAFGVHAVDYILKPVTPAAIERVTQRLMKQLPTMEGSVKSVSRASIACFGGFEIRNPEGLPVRWPTKKTEELLAFLLCYPERDMSKWHLMDLLWSEMDEERATHNLHNTMYRLKKLMKEQSLGMDIQKTSEGYMLLTLEQTYDVLAFQQFDASSLTEAQGLSKAEDLLTMYKGPLLDRKDYLWKTSLEEGFSKQYSLLVRSLLEHDLAALDYQRAEQRLDTCLSMYPLHEEFNVRLMDIYARSGQQQKISLHYAKFAKAYQLELGMEPPLEIQEWLRENT</sequence>
<dbReference type="EMBL" id="LGIQ01000009">
    <property type="protein sequence ID" value="KNB71557.1"/>
    <property type="molecule type" value="Genomic_DNA"/>
</dbReference>